<reference evidence="5" key="1">
    <citation type="submission" date="2022-12" db="EMBL/GenBank/DDBJ databases">
        <title>Genome assemblies of Blomia tropicalis.</title>
        <authorList>
            <person name="Cui Y."/>
        </authorList>
    </citation>
    <scope>NUCLEOTIDE SEQUENCE</scope>
    <source>
        <tissue evidence="5">Adult mites</tissue>
    </source>
</reference>
<dbReference type="InterPro" id="IPR020084">
    <property type="entry name" value="NUDIX_hydrolase_CS"/>
</dbReference>
<dbReference type="PROSITE" id="PS51462">
    <property type="entry name" value="NUDIX"/>
    <property type="match status" value="1"/>
</dbReference>
<evidence type="ECO:0000256" key="3">
    <source>
        <dbReference type="RuleBase" id="RU003476"/>
    </source>
</evidence>
<evidence type="ECO:0000313" key="5">
    <source>
        <dbReference type="EMBL" id="KAJ6221526.1"/>
    </source>
</evidence>
<dbReference type="PANTHER" id="PTHR13994">
    <property type="entry name" value="NUDIX HYDROLASE RELATED"/>
    <property type="match status" value="1"/>
</dbReference>
<dbReference type="GO" id="GO:0047631">
    <property type="term" value="F:ADP-ribose diphosphatase activity"/>
    <property type="evidence" value="ECO:0007669"/>
    <property type="project" value="TreeGrafter"/>
</dbReference>
<dbReference type="InterPro" id="IPR020476">
    <property type="entry name" value="Nudix_hydrolase"/>
</dbReference>
<dbReference type="InterPro" id="IPR015797">
    <property type="entry name" value="NUDIX_hydrolase-like_dom_sf"/>
</dbReference>
<evidence type="ECO:0000313" key="6">
    <source>
        <dbReference type="Proteomes" id="UP001142055"/>
    </source>
</evidence>
<evidence type="ECO:0000259" key="4">
    <source>
        <dbReference type="PROSITE" id="PS51462"/>
    </source>
</evidence>
<dbReference type="AlphaFoldDB" id="A0A9Q0RP97"/>
<gene>
    <name evidence="5" type="ORF">RDWZM_000071</name>
</gene>
<evidence type="ECO:0000256" key="2">
    <source>
        <dbReference type="ARBA" id="ARBA00022801"/>
    </source>
</evidence>
<dbReference type="EMBL" id="JAPWDV010000001">
    <property type="protein sequence ID" value="KAJ6221526.1"/>
    <property type="molecule type" value="Genomic_DNA"/>
</dbReference>
<dbReference type="PANTHER" id="PTHR13994:SF13">
    <property type="entry name" value="FI03680P"/>
    <property type="match status" value="1"/>
</dbReference>
<comment type="similarity">
    <text evidence="1 3">Belongs to the Nudix hydrolase family.</text>
</comment>
<feature type="domain" description="Nudix hydrolase" evidence="4">
    <location>
        <begin position="72"/>
        <end position="204"/>
    </location>
</feature>
<dbReference type="Pfam" id="PF18290">
    <property type="entry name" value="Nudix_hydro"/>
    <property type="match status" value="1"/>
</dbReference>
<dbReference type="InterPro" id="IPR003293">
    <property type="entry name" value="Nudix_hydrolase6-like"/>
</dbReference>
<dbReference type="PRINTS" id="PR01356">
    <property type="entry name" value="GFGPROTEIN"/>
</dbReference>
<dbReference type="Pfam" id="PF00293">
    <property type="entry name" value="NUDIX"/>
    <property type="match status" value="1"/>
</dbReference>
<proteinExistence type="inferred from homology"/>
<accession>A0A9Q0RP97</accession>
<dbReference type="InterPro" id="IPR000086">
    <property type="entry name" value="NUDIX_hydrolase_dom"/>
</dbReference>
<keyword evidence="6" id="KW-1185">Reference proteome</keyword>
<evidence type="ECO:0000256" key="1">
    <source>
        <dbReference type="ARBA" id="ARBA00005582"/>
    </source>
</evidence>
<dbReference type="PRINTS" id="PR00502">
    <property type="entry name" value="NUDIXFAMILY"/>
</dbReference>
<dbReference type="GO" id="GO:0035529">
    <property type="term" value="F:NADH pyrophosphatase activity"/>
    <property type="evidence" value="ECO:0007669"/>
    <property type="project" value="TreeGrafter"/>
</dbReference>
<dbReference type="GO" id="GO:0051287">
    <property type="term" value="F:NAD binding"/>
    <property type="evidence" value="ECO:0007669"/>
    <property type="project" value="TreeGrafter"/>
</dbReference>
<dbReference type="CDD" id="cd04670">
    <property type="entry name" value="NUDIX_ASFGF2_Nudt6"/>
    <property type="match status" value="1"/>
</dbReference>
<protein>
    <recommendedName>
        <fullName evidence="4">Nudix hydrolase domain-containing protein</fullName>
    </recommendedName>
</protein>
<name>A0A9Q0RP97_BLOTA</name>
<dbReference type="Proteomes" id="UP001142055">
    <property type="component" value="Chromosome 1"/>
</dbReference>
<dbReference type="SUPFAM" id="SSF55811">
    <property type="entry name" value="Nudix"/>
    <property type="match status" value="1"/>
</dbReference>
<dbReference type="PROSITE" id="PS00893">
    <property type="entry name" value="NUDIX_BOX"/>
    <property type="match status" value="1"/>
</dbReference>
<organism evidence="5 6">
    <name type="scientific">Blomia tropicalis</name>
    <name type="common">Mite</name>
    <dbReference type="NCBI Taxonomy" id="40697"/>
    <lineage>
        <taxon>Eukaryota</taxon>
        <taxon>Metazoa</taxon>
        <taxon>Ecdysozoa</taxon>
        <taxon>Arthropoda</taxon>
        <taxon>Chelicerata</taxon>
        <taxon>Arachnida</taxon>
        <taxon>Acari</taxon>
        <taxon>Acariformes</taxon>
        <taxon>Sarcoptiformes</taxon>
        <taxon>Astigmata</taxon>
        <taxon>Glycyphagoidea</taxon>
        <taxon>Echimyopodidae</taxon>
        <taxon>Blomia</taxon>
    </lineage>
</organism>
<keyword evidence="2 3" id="KW-0378">Hydrolase</keyword>
<comment type="caution">
    <text evidence="5">The sequence shown here is derived from an EMBL/GenBank/DDBJ whole genome shotgun (WGS) entry which is preliminary data.</text>
</comment>
<dbReference type="Gene3D" id="3.90.79.10">
    <property type="entry name" value="Nucleoside Triphosphate Pyrophosphohydrolase"/>
    <property type="match status" value="1"/>
</dbReference>
<sequence>MEENKFCGLPIKTDIYDAVRIDLSNMPTIDNDDNNEEKSENGFQFHHAKSDYVMLLKWIKPDEIVTAPNYAHTMVGVGGLVYNPITKKVLLIQEKRSIVQIWKFPGGYVEHKEDISDGAIREVFEETGIKCKFISVLLFRHIHRGAFDCSDIYFVCLLQPIDLVNCEWKKCDIEIENCRWFELDEANENLCGLNKYAFQQFKKQFKANETSQGQTINSEMIQFKYGHIQTTERVYTPGSIETFVIDN</sequence>
<dbReference type="Gene3D" id="3.40.630.30">
    <property type="match status" value="1"/>
</dbReference>
<dbReference type="InterPro" id="IPR040618">
    <property type="entry name" value="Pre-Nudix"/>
</dbReference>